<organism evidence="3 5">
    <name type="scientific">Chryseobacterium indoltheticum</name>
    <dbReference type="NCBI Taxonomy" id="254"/>
    <lineage>
        <taxon>Bacteria</taxon>
        <taxon>Pseudomonadati</taxon>
        <taxon>Bacteroidota</taxon>
        <taxon>Flavobacteriia</taxon>
        <taxon>Flavobacteriales</taxon>
        <taxon>Weeksellaceae</taxon>
        <taxon>Chryseobacterium group</taxon>
        <taxon>Chryseobacterium</taxon>
    </lineage>
</organism>
<dbReference type="Proteomes" id="UP000185725">
    <property type="component" value="Unassembled WGS sequence"/>
</dbReference>
<evidence type="ECO:0000313" key="2">
    <source>
        <dbReference type="EMBL" id="SIQ95865.1"/>
    </source>
</evidence>
<proteinExistence type="predicted"/>
<dbReference type="Proteomes" id="UP000255231">
    <property type="component" value="Unassembled WGS sequence"/>
</dbReference>
<keyword evidence="1" id="KW-1133">Transmembrane helix</keyword>
<dbReference type="AlphaFoldDB" id="A0A381FC44"/>
<dbReference type="OrthoDB" id="1273350at2"/>
<dbReference type="RefSeq" id="WP_076561662.1">
    <property type="nucleotide sequence ID" value="NZ_CP033929.1"/>
</dbReference>
<gene>
    <name evidence="3" type="ORF">NCTC13560_02332</name>
    <name evidence="2" type="ORF">SAMN05421682_110152</name>
</gene>
<keyword evidence="1" id="KW-0812">Transmembrane</keyword>
<keyword evidence="1" id="KW-0472">Membrane</keyword>
<evidence type="ECO:0000313" key="5">
    <source>
        <dbReference type="Proteomes" id="UP000255231"/>
    </source>
</evidence>
<protein>
    <submittedName>
        <fullName evidence="3">Uncharacterized protein</fullName>
    </submittedName>
</protein>
<evidence type="ECO:0000256" key="1">
    <source>
        <dbReference type="SAM" id="Phobius"/>
    </source>
</evidence>
<reference evidence="2 4" key="1">
    <citation type="submission" date="2017-01" db="EMBL/GenBank/DDBJ databases">
        <authorList>
            <person name="Varghese N."/>
            <person name="Submissions S."/>
        </authorList>
    </citation>
    <scope>NUCLEOTIDE SEQUENCE [LARGE SCALE GENOMIC DNA]</scope>
    <source>
        <strain evidence="2 4">ATCC 27950</strain>
    </source>
</reference>
<keyword evidence="4" id="KW-1185">Reference proteome</keyword>
<evidence type="ECO:0000313" key="3">
    <source>
        <dbReference type="EMBL" id="SUX44044.1"/>
    </source>
</evidence>
<name>A0A381FC44_9FLAO</name>
<evidence type="ECO:0000313" key="4">
    <source>
        <dbReference type="Proteomes" id="UP000185725"/>
    </source>
</evidence>
<reference evidence="3 5" key="2">
    <citation type="submission" date="2018-06" db="EMBL/GenBank/DDBJ databases">
        <authorList>
            <consortium name="Pathogen Informatics"/>
            <person name="Doyle S."/>
        </authorList>
    </citation>
    <scope>NUCLEOTIDE SEQUENCE [LARGE SCALE GENOMIC DNA]</scope>
    <source>
        <strain evidence="3 5">NCTC13560</strain>
    </source>
</reference>
<dbReference type="EMBL" id="UFVS01000001">
    <property type="protein sequence ID" value="SUX44044.1"/>
    <property type="molecule type" value="Genomic_DNA"/>
</dbReference>
<dbReference type="EMBL" id="FTMF01000010">
    <property type="protein sequence ID" value="SIQ95865.1"/>
    <property type="molecule type" value="Genomic_DNA"/>
</dbReference>
<feature type="transmembrane region" description="Helical" evidence="1">
    <location>
        <begin position="26"/>
        <end position="48"/>
    </location>
</feature>
<accession>A0A381FC44</accession>
<dbReference type="GeneID" id="303673752"/>
<sequence>MTEKYEYFKLQFLRIRDRIYARPKLVYTYLMGTLILSFSFPFIQYYFFTPKIQKSFAVPNLYSESDRSKSDLDKQDQLMENVVNELQRYKSKRENGPLTKNDSLRIEYLYNKYQHLKNGH</sequence>
<dbReference type="KEGG" id="cil:EG358_08580"/>